<accession>A0A6S7GU20</accession>
<comment type="caution">
    <text evidence="1">The sequence shown here is derived from an EMBL/GenBank/DDBJ whole genome shotgun (WGS) entry which is preliminary data.</text>
</comment>
<proteinExistence type="predicted"/>
<reference evidence="1" key="1">
    <citation type="submission" date="2020-04" db="EMBL/GenBank/DDBJ databases">
        <authorList>
            <person name="Alioto T."/>
            <person name="Alioto T."/>
            <person name="Gomez Garrido J."/>
        </authorList>
    </citation>
    <scope>NUCLEOTIDE SEQUENCE</scope>
    <source>
        <strain evidence="1">A484AB</strain>
    </source>
</reference>
<protein>
    <submittedName>
        <fullName evidence="1">Uncharacterized protein</fullName>
    </submittedName>
</protein>
<evidence type="ECO:0000313" key="1">
    <source>
        <dbReference type="EMBL" id="CAB3988061.1"/>
    </source>
</evidence>
<name>A0A6S7GU20_PARCT</name>
<gene>
    <name evidence="1" type="ORF">PACLA_8A021178</name>
</gene>
<sequence length="159" mass="18289">MNMEKNLVYRFYQNKVNEDENEEQIGIPIVSGQVTKMDESGEQFDIPILLDHVNEDESGDQLGKTILPNEVNDAEELLVIVDFLLDTINVHRASDPDNPDLYRRSTYNIVDFREELFKQITGLEEYDVPPVNETARLLLAMISFALSIFLKRLRKGSIV</sequence>
<keyword evidence="2" id="KW-1185">Reference proteome</keyword>
<evidence type="ECO:0000313" key="2">
    <source>
        <dbReference type="Proteomes" id="UP001152795"/>
    </source>
</evidence>
<dbReference type="EMBL" id="CACRXK020001273">
    <property type="protein sequence ID" value="CAB3988061.1"/>
    <property type="molecule type" value="Genomic_DNA"/>
</dbReference>
<organism evidence="1 2">
    <name type="scientific">Paramuricea clavata</name>
    <name type="common">Red gorgonian</name>
    <name type="synonym">Violescent sea-whip</name>
    <dbReference type="NCBI Taxonomy" id="317549"/>
    <lineage>
        <taxon>Eukaryota</taxon>
        <taxon>Metazoa</taxon>
        <taxon>Cnidaria</taxon>
        <taxon>Anthozoa</taxon>
        <taxon>Octocorallia</taxon>
        <taxon>Malacalcyonacea</taxon>
        <taxon>Plexauridae</taxon>
        <taxon>Paramuricea</taxon>
    </lineage>
</organism>
<dbReference type="AlphaFoldDB" id="A0A6S7GU20"/>
<dbReference type="Proteomes" id="UP001152795">
    <property type="component" value="Unassembled WGS sequence"/>
</dbReference>